<evidence type="ECO:0000313" key="3">
    <source>
        <dbReference type="Proteomes" id="UP000253606"/>
    </source>
</evidence>
<gene>
    <name evidence="2" type="ORF">ACPOL_6275</name>
</gene>
<evidence type="ECO:0000256" key="1">
    <source>
        <dbReference type="SAM" id="MobiDB-lite"/>
    </source>
</evidence>
<name>A0A2Z5GAA0_9BACT</name>
<sequence>MIRSDFNGEPTMTKQRKDTAMRKRIVNATVYGIDVGLMPDKGPS</sequence>
<protein>
    <submittedName>
        <fullName evidence="2">Uncharacterized protein</fullName>
    </submittedName>
</protein>
<dbReference type="Proteomes" id="UP000253606">
    <property type="component" value="Chromosome"/>
</dbReference>
<dbReference type="AlphaFoldDB" id="A0A2Z5GAA0"/>
<reference evidence="2 3" key="1">
    <citation type="journal article" date="2018" name="Front. Microbiol.">
        <title>Hydrolytic Capabilities as a Key to Environmental Success: Chitinolytic and Cellulolytic Acidobacteria From Acidic Sub-arctic Soils and Boreal Peatlands.</title>
        <authorList>
            <person name="Belova S.E."/>
            <person name="Ravin N.V."/>
            <person name="Pankratov T.A."/>
            <person name="Rakitin A.L."/>
            <person name="Ivanova A.A."/>
            <person name="Beletsky A.V."/>
            <person name="Mardanov A.V."/>
            <person name="Sinninghe Damste J.S."/>
            <person name="Dedysh S.N."/>
        </authorList>
    </citation>
    <scope>NUCLEOTIDE SEQUENCE [LARGE SCALE GENOMIC DNA]</scope>
    <source>
        <strain evidence="2 3">SBC82</strain>
    </source>
</reference>
<dbReference type="EMBL" id="CP030840">
    <property type="protein sequence ID" value="AXC15516.1"/>
    <property type="molecule type" value="Genomic_DNA"/>
</dbReference>
<dbReference type="KEGG" id="abas:ACPOL_6275"/>
<keyword evidence="3" id="KW-1185">Reference proteome</keyword>
<proteinExistence type="predicted"/>
<organism evidence="2 3">
    <name type="scientific">Acidisarcina polymorpha</name>
    <dbReference type="NCBI Taxonomy" id="2211140"/>
    <lineage>
        <taxon>Bacteria</taxon>
        <taxon>Pseudomonadati</taxon>
        <taxon>Acidobacteriota</taxon>
        <taxon>Terriglobia</taxon>
        <taxon>Terriglobales</taxon>
        <taxon>Acidobacteriaceae</taxon>
        <taxon>Acidisarcina</taxon>
    </lineage>
</organism>
<accession>A0A2Z5GAA0</accession>
<feature type="region of interest" description="Disordered" evidence="1">
    <location>
        <begin position="1"/>
        <end position="20"/>
    </location>
</feature>
<evidence type="ECO:0000313" key="2">
    <source>
        <dbReference type="EMBL" id="AXC15516.1"/>
    </source>
</evidence>